<evidence type="ECO:0000256" key="1">
    <source>
        <dbReference type="ARBA" id="ARBA00004236"/>
    </source>
</evidence>
<sequence>MSTNDPDSSTRLVFIRESISHLEDRITTVDNKGNILIGVALASLAVSGTFINKALENDLALGWEITILLAAAIQLIMSGSIILRCLLLLNPRKASPESTGYVFPNPYLLWPRRNQPWTISAEAHGDALRNLTVAQIEENLVAMQTTLIFLIDAKYRHYRLAIKLSKGLITTILVVLGTAGIASAAGN</sequence>
<keyword evidence="4" id="KW-0547">Nucleotide-binding</keyword>
<dbReference type="InterPro" id="IPR043760">
    <property type="entry name" value="PycTM_dom"/>
</dbReference>
<gene>
    <name evidence="10" type="ORF">UFOPK1722_01443</name>
</gene>
<organism evidence="10">
    <name type="scientific">freshwater metagenome</name>
    <dbReference type="NCBI Taxonomy" id="449393"/>
    <lineage>
        <taxon>unclassified sequences</taxon>
        <taxon>metagenomes</taxon>
        <taxon>ecological metagenomes</taxon>
    </lineage>
</organism>
<evidence type="ECO:0000256" key="3">
    <source>
        <dbReference type="ARBA" id="ARBA00022692"/>
    </source>
</evidence>
<feature type="transmembrane region" description="Helical" evidence="8">
    <location>
        <begin position="35"/>
        <end position="55"/>
    </location>
</feature>
<keyword evidence="6" id="KW-0051">Antiviral defense</keyword>
<keyword evidence="3 8" id="KW-0812">Transmembrane</keyword>
<keyword evidence="2" id="KW-1003">Cell membrane</keyword>
<feature type="transmembrane region" description="Helical" evidence="8">
    <location>
        <begin position="67"/>
        <end position="89"/>
    </location>
</feature>
<accession>A0A6J6FKF7</accession>
<evidence type="ECO:0000256" key="8">
    <source>
        <dbReference type="SAM" id="Phobius"/>
    </source>
</evidence>
<evidence type="ECO:0000256" key="2">
    <source>
        <dbReference type="ARBA" id="ARBA00022475"/>
    </source>
</evidence>
<comment type="subcellular location">
    <subcellularLocation>
        <location evidence="1">Cell membrane</location>
    </subcellularLocation>
</comment>
<feature type="transmembrane region" description="Helical" evidence="8">
    <location>
        <begin position="164"/>
        <end position="185"/>
    </location>
</feature>
<name>A0A6J6FKF7_9ZZZZ</name>
<dbReference type="AlphaFoldDB" id="A0A6J6FKF7"/>
<dbReference type="EMBL" id="CAEZTS010000144">
    <property type="protein sequence ID" value="CAB4587464.1"/>
    <property type="molecule type" value="Genomic_DNA"/>
</dbReference>
<evidence type="ECO:0000256" key="7">
    <source>
        <dbReference type="ARBA" id="ARBA00023136"/>
    </source>
</evidence>
<proteinExistence type="predicted"/>
<feature type="domain" description="Pycsar effector protein" evidence="9">
    <location>
        <begin position="16"/>
        <end position="178"/>
    </location>
</feature>
<evidence type="ECO:0000259" key="9">
    <source>
        <dbReference type="Pfam" id="PF18967"/>
    </source>
</evidence>
<reference evidence="10" key="1">
    <citation type="submission" date="2020-05" db="EMBL/GenBank/DDBJ databases">
        <authorList>
            <person name="Chiriac C."/>
            <person name="Salcher M."/>
            <person name="Ghai R."/>
            <person name="Kavagutti S V."/>
        </authorList>
    </citation>
    <scope>NUCLEOTIDE SEQUENCE</scope>
</reference>
<keyword evidence="7 8" id="KW-0472">Membrane</keyword>
<protein>
    <submittedName>
        <fullName evidence="10">Unannotated protein</fullName>
    </submittedName>
</protein>
<evidence type="ECO:0000256" key="6">
    <source>
        <dbReference type="ARBA" id="ARBA00023118"/>
    </source>
</evidence>
<keyword evidence="5 8" id="KW-1133">Transmembrane helix</keyword>
<dbReference type="Pfam" id="PF18967">
    <property type="entry name" value="PycTM"/>
    <property type="match status" value="1"/>
</dbReference>
<evidence type="ECO:0000313" key="10">
    <source>
        <dbReference type="EMBL" id="CAB4587464.1"/>
    </source>
</evidence>
<evidence type="ECO:0000256" key="5">
    <source>
        <dbReference type="ARBA" id="ARBA00022989"/>
    </source>
</evidence>
<evidence type="ECO:0000256" key="4">
    <source>
        <dbReference type="ARBA" id="ARBA00022741"/>
    </source>
</evidence>